<dbReference type="AlphaFoldDB" id="A0A177K9Q5"/>
<dbReference type="Proteomes" id="UP000076998">
    <property type="component" value="Unassembled WGS sequence"/>
</dbReference>
<evidence type="ECO:0000313" key="1">
    <source>
        <dbReference type="EMBL" id="OAH50148.1"/>
    </source>
</evidence>
<organism evidence="1 2">
    <name type="scientific">Microbacterium oleivorans</name>
    <dbReference type="NCBI Taxonomy" id="273677"/>
    <lineage>
        <taxon>Bacteria</taxon>
        <taxon>Bacillati</taxon>
        <taxon>Actinomycetota</taxon>
        <taxon>Actinomycetes</taxon>
        <taxon>Micrococcales</taxon>
        <taxon>Microbacteriaceae</taxon>
        <taxon>Microbacterium</taxon>
    </lineage>
</organism>
<comment type="caution">
    <text evidence="1">The sequence shown here is derived from an EMBL/GenBank/DDBJ whole genome shotgun (WGS) entry which is preliminary data.</text>
</comment>
<evidence type="ECO:0000313" key="2">
    <source>
        <dbReference type="Proteomes" id="UP000076998"/>
    </source>
</evidence>
<proteinExistence type="predicted"/>
<reference evidence="1 2" key="1">
    <citation type="submission" date="2016-02" db="EMBL/GenBank/DDBJ databases">
        <authorList>
            <person name="Wen L."/>
            <person name="He K."/>
            <person name="Yang H."/>
        </authorList>
    </citation>
    <scope>NUCLEOTIDE SEQUENCE [LARGE SCALE GENOMIC DNA]</scope>
    <source>
        <strain evidence="1 2">CD11_3</strain>
    </source>
</reference>
<protein>
    <submittedName>
        <fullName evidence="1">Uncharacterized protein</fullName>
    </submittedName>
</protein>
<gene>
    <name evidence="1" type="ORF">AYL44_06685</name>
</gene>
<dbReference type="EMBL" id="LSTV01000002">
    <property type="protein sequence ID" value="OAH50148.1"/>
    <property type="molecule type" value="Genomic_DNA"/>
</dbReference>
<dbReference type="RefSeq" id="WP_064002517.1">
    <property type="nucleotide sequence ID" value="NZ_LSTV01000002.1"/>
</dbReference>
<name>A0A177K9Q5_9MICO</name>
<sequence>MRPYDDILRSIDRLVDEERQRMIAKYSQHSTLGPDAEGDGFIADILVGYRAGLHRALMPLLSEPGLQRAIEGYERGSDPDKADRMRRALEAAVEIPE</sequence>
<accession>A0A177K9Q5</accession>